<name>A0A9D1N8Q2_9FIRM</name>
<dbReference type="Gene3D" id="1.10.1200.80">
    <property type="entry name" value="Putative flavin oxidoreducatase, domain 2"/>
    <property type="match status" value="1"/>
</dbReference>
<evidence type="ECO:0000256" key="7">
    <source>
        <dbReference type="ARBA" id="ARBA00022857"/>
    </source>
</evidence>
<feature type="active site" description="Proton donor" evidence="13">
    <location>
        <position position="102"/>
    </location>
</feature>
<dbReference type="CDD" id="cd02801">
    <property type="entry name" value="DUS_like_FMN"/>
    <property type="match status" value="1"/>
</dbReference>
<evidence type="ECO:0000256" key="10">
    <source>
        <dbReference type="ARBA" id="ARBA00048205"/>
    </source>
</evidence>
<dbReference type="EC" id="1.3.1.-" evidence="12"/>
<feature type="binding site" evidence="14">
    <location>
        <position position="171"/>
    </location>
    <ligand>
        <name>FMN</name>
        <dbReference type="ChEBI" id="CHEBI:58210"/>
    </ligand>
</feature>
<evidence type="ECO:0000256" key="9">
    <source>
        <dbReference type="ARBA" id="ARBA00023002"/>
    </source>
</evidence>
<dbReference type="Proteomes" id="UP000886857">
    <property type="component" value="Unassembled WGS sequence"/>
</dbReference>
<evidence type="ECO:0000256" key="12">
    <source>
        <dbReference type="PIRNR" id="PIRNR006621"/>
    </source>
</evidence>
<evidence type="ECO:0000313" key="16">
    <source>
        <dbReference type="EMBL" id="HIU98591.1"/>
    </source>
</evidence>
<keyword evidence="14" id="KW-0547">Nucleotide-binding</keyword>
<comment type="similarity">
    <text evidence="12">Belongs to the dus family.</text>
</comment>
<proteinExistence type="inferred from homology"/>
<dbReference type="Gene3D" id="3.20.20.70">
    <property type="entry name" value="Aldolase class I"/>
    <property type="match status" value="1"/>
</dbReference>
<evidence type="ECO:0000256" key="8">
    <source>
        <dbReference type="ARBA" id="ARBA00022884"/>
    </source>
</evidence>
<evidence type="ECO:0000256" key="13">
    <source>
        <dbReference type="PIRSR" id="PIRSR006621-1"/>
    </source>
</evidence>
<evidence type="ECO:0000259" key="15">
    <source>
        <dbReference type="Pfam" id="PF01207"/>
    </source>
</evidence>
<evidence type="ECO:0000256" key="4">
    <source>
        <dbReference type="ARBA" id="ARBA00022630"/>
    </source>
</evidence>
<feature type="binding site" evidence="14">
    <location>
        <begin position="226"/>
        <end position="227"/>
    </location>
    <ligand>
        <name>FMN</name>
        <dbReference type="ChEBI" id="CHEBI:58210"/>
    </ligand>
</feature>
<evidence type="ECO:0000256" key="2">
    <source>
        <dbReference type="ARBA" id="ARBA00002790"/>
    </source>
</evidence>
<keyword evidence="8" id="KW-0694">RNA-binding</keyword>
<accession>A0A9D1N8Q2</accession>
<comment type="catalytic activity">
    <reaction evidence="11">
        <text>a 5,6-dihydrouridine in tRNA + NAD(+) = a uridine in tRNA + NADH + H(+)</text>
        <dbReference type="Rhea" id="RHEA:54452"/>
        <dbReference type="Rhea" id="RHEA-COMP:13339"/>
        <dbReference type="Rhea" id="RHEA-COMP:13887"/>
        <dbReference type="ChEBI" id="CHEBI:15378"/>
        <dbReference type="ChEBI" id="CHEBI:57540"/>
        <dbReference type="ChEBI" id="CHEBI:57945"/>
        <dbReference type="ChEBI" id="CHEBI:65315"/>
        <dbReference type="ChEBI" id="CHEBI:74443"/>
    </reaction>
</comment>
<keyword evidence="7" id="KW-0521">NADP</keyword>
<dbReference type="EMBL" id="DVOE01000027">
    <property type="protein sequence ID" value="HIU98591.1"/>
    <property type="molecule type" value="Genomic_DNA"/>
</dbReference>
<reference evidence="16" key="1">
    <citation type="submission" date="2020-10" db="EMBL/GenBank/DDBJ databases">
        <authorList>
            <person name="Gilroy R."/>
        </authorList>
    </citation>
    <scope>NUCLEOTIDE SEQUENCE</scope>
    <source>
        <strain evidence="16">10406</strain>
    </source>
</reference>
<keyword evidence="9 12" id="KW-0560">Oxidoreductase</keyword>
<dbReference type="GO" id="GO:0000049">
    <property type="term" value="F:tRNA binding"/>
    <property type="evidence" value="ECO:0007669"/>
    <property type="project" value="UniProtKB-KW"/>
</dbReference>
<evidence type="ECO:0000256" key="3">
    <source>
        <dbReference type="ARBA" id="ARBA00022555"/>
    </source>
</evidence>
<evidence type="ECO:0000256" key="1">
    <source>
        <dbReference type="ARBA" id="ARBA00001917"/>
    </source>
</evidence>
<dbReference type="InterPro" id="IPR001269">
    <property type="entry name" value="DUS_fam"/>
</dbReference>
<sequence>MTGYCRLELSSPFFLAPLAGFTDAGFRALALASGAALVFTEMVSAKGMMYGSPGTDALLYTEDGTAPLTAVQLFGSDPEAMFKAASDPRLAPFPFIDINMGCPVKKVFSSGDGSAVMRSPSLVEELVRAAKEGSGKPVTVKIRAGIIPGTPLAAGCARAAERAGASAVTVHPRYREQMYGGEADHSLTAAVKDAVGIPVTASGDITDADSYLAVREQSRADAFMIGRGALGRPWIFAALKETESLRAAGERDARVFREVFAKHSNGFDALDAVKRHLSVLEKILPPRAAANSMKLHVCRYAAGLPCAKKVRTEVVSALAPGDILAVAEKYFGGSEGC</sequence>
<feature type="domain" description="DUS-like FMN-binding" evidence="15">
    <location>
        <begin position="15"/>
        <end position="316"/>
    </location>
</feature>
<comment type="catalytic activity">
    <reaction evidence="10">
        <text>a 5,6-dihydrouridine in tRNA + NADP(+) = a uridine in tRNA + NADPH + H(+)</text>
        <dbReference type="Rhea" id="RHEA:23624"/>
        <dbReference type="Rhea" id="RHEA-COMP:13339"/>
        <dbReference type="Rhea" id="RHEA-COMP:13887"/>
        <dbReference type="ChEBI" id="CHEBI:15378"/>
        <dbReference type="ChEBI" id="CHEBI:57783"/>
        <dbReference type="ChEBI" id="CHEBI:58349"/>
        <dbReference type="ChEBI" id="CHEBI:65315"/>
        <dbReference type="ChEBI" id="CHEBI:74443"/>
    </reaction>
</comment>
<protein>
    <recommendedName>
        <fullName evidence="12">tRNA-dihydrouridine synthase</fullName>
        <ecNumber evidence="12">1.3.1.-</ecNumber>
    </recommendedName>
</protein>
<dbReference type="InterPro" id="IPR035587">
    <property type="entry name" value="DUS-like_FMN-bd"/>
</dbReference>
<evidence type="ECO:0000256" key="14">
    <source>
        <dbReference type="PIRSR" id="PIRSR006621-2"/>
    </source>
</evidence>
<keyword evidence="4 12" id="KW-0285">Flavoprotein</keyword>
<feature type="binding site" evidence="14">
    <location>
        <position position="72"/>
    </location>
    <ligand>
        <name>FMN</name>
        <dbReference type="ChEBI" id="CHEBI:58210"/>
    </ligand>
</feature>
<dbReference type="InterPro" id="IPR024036">
    <property type="entry name" value="tRNA-dHydroUridine_Synthase_C"/>
</dbReference>
<keyword evidence="6 12" id="KW-0819">tRNA processing</keyword>
<dbReference type="PANTHER" id="PTHR45846:SF1">
    <property type="entry name" value="TRNA-DIHYDROURIDINE(47) SYNTHASE [NAD(P)(+)]-LIKE"/>
    <property type="match status" value="1"/>
</dbReference>
<keyword evidence="5 12" id="KW-0288">FMN</keyword>
<gene>
    <name evidence="16" type="ORF">IAC73_01960</name>
</gene>
<evidence type="ECO:0000256" key="5">
    <source>
        <dbReference type="ARBA" id="ARBA00022643"/>
    </source>
</evidence>
<dbReference type="Pfam" id="PF01207">
    <property type="entry name" value="Dus"/>
    <property type="match status" value="1"/>
</dbReference>
<feature type="binding site" evidence="14">
    <location>
        <position position="141"/>
    </location>
    <ligand>
        <name>FMN</name>
        <dbReference type="ChEBI" id="CHEBI:58210"/>
    </ligand>
</feature>
<evidence type="ECO:0000256" key="11">
    <source>
        <dbReference type="ARBA" id="ARBA00048802"/>
    </source>
</evidence>
<dbReference type="PIRSF" id="PIRSF006621">
    <property type="entry name" value="Dus"/>
    <property type="match status" value="1"/>
</dbReference>
<dbReference type="PROSITE" id="PS01136">
    <property type="entry name" value="UPF0034"/>
    <property type="match status" value="1"/>
</dbReference>
<keyword evidence="3" id="KW-0820">tRNA-binding</keyword>
<dbReference type="SUPFAM" id="SSF51395">
    <property type="entry name" value="FMN-linked oxidoreductases"/>
    <property type="match status" value="1"/>
</dbReference>
<dbReference type="AlphaFoldDB" id="A0A9D1N8Q2"/>
<comment type="cofactor">
    <cofactor evidence="1 12 14">
        <name>FMN</name>
        <dbReference type="ChEBI" id="CHEBI:58210"/>
    </cofactor>
</comment>
<comment type="caution">
    <text evidence="16">The sequence shown here is derived from an EMBL/GenBank/DDBJ whole genome shotgun (WGS) entry which is preliminary data.</text>
</comment>
<evidence type="ECO:0000256" key="6">
    <source>
        <dbReference type="ARBA" id="ARBA00022694"/>
    </source>
</evidence>
<comment type="function">
    <text evidence="2 12">Catalyzes the synthesis of 5,6-dihydrouridine (D), a modified base found in the D-loop of most tRNAs, via the reduction of the C5-C6 double bond in target uridines.</text>
</comment>
<dbReference type="InterPro" id="IPR013785">
    <property type="entry name" value="Aldolase_TIM"/>
</dbReference>
<dbReference type="InterPro" id="IPR018517">
    <property type="entry name" value="tRNA_hU_synthase_CS"/>
</dbReference>
<dbReference type="GO" id="GO:0050660">
    <property type="term" value="F:flavin adenine dinucleotide binding"/>
    <property type="evidence" value="ECO:0007669"/>
    <property type="project" value="InterPro"/>
</dbReference>
<reference evidence="16" key="2">
    <citation type="journal article" date="2021" name="PeerJ">
        <title>Extensive microbial diversity within the chicken gut microbiome revealed by metagenomics and culture.</title>
        <authorList>
            <person name="Gilroy R."/>
            <person name="Ravi A."/>
            <person name="Getino M."/>
            <person name="Pursley I."/>
            <person name="Horton D.L."/>
            <person name="Alikhan N.F."/>
            <person name="Baker D."/>
            <person name="Gharbi K."/>
            <person name="Hall N."/>
            <person name="Watson M."/>
            <person name="Adriaenssens E.M."/>
            <person name="Foster-Nyarko E."/>
            <person name="Jarju S."/>
            <person name="Secka A."/>
            <person name="Antonio M."/>
            <person name="Oren A."/>
            <person name="Chaudhuri R.R."/>
            <person name="La Ragione R."/>
            <person name="Hildebrand F."/>
            <person name="Pallen M.J."/>
        </authorList>
    </citation>
    <scope>NUCLEOTIDE SEQUENCE</scope>
    <source>
        <strain evidence="16">10406</strain>
    </source>
</reference>
<dbReference type="GO" id="GO:0017150">
    <property type="term" value="F:tRNA dihydrouridine synthase activity"/>
    <property type="evidence" value="ECO:0007669"/>
    <property type="project" value="InterPro"/>
</dbReference>
<dbReference type="PANTHER" id="PTHR45846">
    <property type="entry name" value="TRNA-DIHYDROURIDINE(47) SYNTHASE [NAD(P)(+)]-LIKE"/>
    <property type="match status" value="1"/>
</dbReference>
<evidence type="ECO:0000313" key="17">
    <source>
        <dbReference type="Proteomes" id="UP000886857"/>
    </source>
</evidence>
<organism evidence="16 17">
    <name type="scientific">Candidatus Limadaptatus stercoripullorum</name>
    <dbReference type="NCBI Taxonomy" id="2840846"/>
    <lineage>
        <taxon>Bacteria</taxon>
        <taxon>Bacillati</taxon>
        <taxon>Bacillota</taxon>
        <taxon>Clostridia</taxon>
        <taxon>Eubacteriales</taxon>
        <taxon>Candidatus Limadaptatus</taxon>
    </lineage>
</organism>